<evidence type="ECO:0000313" key="1">
    <source>
        <dbReference type="EMBL" id="MBK3333220.1"/>
    </source>
</evidence>
<proteinExistence type="predicted"/>
<dbReference type="RefSeq" id="WP_200674700.1">
    <property type="nucleotide sequence ID" value="NZ_JAACYA010000002.1"/>
</dbReference>
<protein>
    <submittedName>
        <fullName evidence="1">Uncharacterized protein</fullName>
    </submittedName>
</protein>
<accession>A0ABS1GJX2</accession>
<evidence type="ECO:0000313" key="2">
    <source>
        <dbReference type="Proteomes" id="UP000772812"/>
    </source>
</evidence>
<dbReference type="EMBL" id="JAACYA010000002">
    <property type="protein sequence ID" value="MBK3333220.1"/>
    <property type="molecule type" value="Genomic_DNA"/>
</dbReference>
<keyword evidence="2" id="KW-1185">Reference proteome</keyword>
<name>A0ABS1GJX2_9AQUI</name>
<sequence>MGQFRLKREYPAHLEITVTSKQLISMFPIEIQEHPFMGIISRVWRTSDQVYSVENIPPEHITDLSGERKYLKVKDQYMSQLLSALEKFEIVLFYEDREDIYQVERITD</sequence>
<dbReference type="Proteomes" id="UP000772812">
    <property type="component" value="Unassembled WGS sequence"/>
</dbReference>
<gene>
    <name evidence="1" type="ORF">GWK41_09075</name>
</gene>
<organism evidence="1 2">
    <name type="scientific">Persephonella atlantica</name>
    <dbReference type="NCBI Taxonomy" id="2699429"/>
    <lineage>
        <taxon>Bacteria</taxon>
        <taxon>Pseudomonadati</taxon>
        <taxon>Aquificota</taxon>
        <taxon>Aquificia</taxon>
        <taxon>Aquificales</taxon>
        <taxon>Hydrogenothermaceae</taxon>
        <taxon>Persephonella</taxon>
    </lineage>
</organism>
<comment type="caution">
    <text evidence="1">The sequence shown here is derived from an EMBL/GenBank/DDBJ whole genome shotgun (WGS) entry which is preliminary data.</text>
</comment>
<reference evidence="1 2" key="1">
    <citation type="journal article" date="2021" name="Syst. Appl. Microbiol.">
        <title>Persephonella atlantica sp. nov.: How to adapt to physico-chemical gradients in high temperature hydrothermal habitats.</title>
        <authorList>
            <person name="Francois D.X."/>
            <person name="Godfroy A."/>
            <person name="Mathien C."/>
            <person name="Aube J."/>
            <person name="Cathalot C."/>
            <person name="Lesongeur F."/>
            <person name="L'Haridon S."/>
            <person name="Philippon X."/>
            <person name="Roussel E.G."/>
        </authorList>
    </citation>
    <scope>NUCLEOTIDE SEQUENCE [LARGE SCALE GENOMIC DNA]</scope>
    <source>
        <strain evidence="1 2">MO1340</strain>
    </source>
</reference>